<feature type="domain" description="Arylsulfotransferase N-terminal" evidence="1">
    <location>
        <begin position="38"/>
        <end position="122"/>
    </location>
</feature>
<proteinExistence type="predicted"/>
<dbReference type="AlphaFoldDB" id="A0A9D0ZS74"/>
<accession>A0A9D0ZS74</accession>
<dbReference type="Pfam" id="PF17425">
    <property type="entry name" value="Arylsulfotran_N"/>
    <property type="match status" value="1"/>
</dbReference>
<sequence length="493" mass="56805">MNKDEDTSIFTSDYQDTIEEKIDELKDDGNYTIDNPLIIYNPYGTGSLSYYIYYTSDEDSQLSYRISTDGYDGFERNLIDDYSLEKEFQLIGFVPGEVNELTLRETNKNNEVLEKTYEIKTPKLNENIDTQLEVTDGDAEAELSDGLYTVLGHDKNYASNIYVYDNSGVLREEFVLDGYRADRVIFDDGYMYYPYKKRGIVKVNNLGKIVKFYDLGNYAMHHDMVLDDDKLIILVNQDNTETIEDTVISLDLESGEVTQLFDMKDLLPEFYETAVNPGENSYGTDTLDWIYINALSIIGDDVVLSSRELSTIIYVSDFESDPEVKYLITDPSMAEGTSYASLLYEKKGDFVSQAGQHSITYYKDDSLDDGEYYLFMFNNNYGAATTRPDFEWSNYPGVGSYNEGETSYFYEYLVNENDKSYELVKSFKVPYSSIVSSVELMDNDNIVVGSGKDNSFEEYDNDGNLIRRFDYSAKKYAYRVFKYSYDNLFVNEK</sequence>
<dbReference type="Proteomes" id="UP000886786">
    <property type="component" value="Unassembled WGS sequence"/>
</dbReference>
<dbReference type="PANTHER" id="PTHR35340:SF5">
    <property type="entry name" value="ASST-DOMAIN-CONTAINING PROTEIN"/>
    <property type="match status" value="1"/>
</dbReference>
<dbReference type="InterPro" id="IPR010262">
    <property type="entry name" value="Arylsulfotransferase_bact"/>
</dbReference>
<evidence type="ECO:0000313" key="2">
    <source>
        <dbReference type="EMBL" id="HIQ91553.1"/>
    </source>
</evidence>
<dbReference type="SUPFAM" id="SSF50998">
    <property type="entry name" value="Quinoprotein alcohol dehydrogenase-like"/>
    <property type="match status" value="1"/>
</dbReference>
<comment type="caution">
    <text evidence="2">The sequence shown here is derived from an EMBL/GenBank/DDBJ whole genome shotgun (WGS) entry which is preliminary data.</text>
</comment>
<evidence type="ECO:0000313" key="3">
    <source>
        <dbReference type="Proteomes" id="UP000886786"/>
    </source>
</evidence>
<organism evidence="2 3">
    <name type="scientific">Candidatus Coprosoma intestinipullorum</name>
    <dbReference type="NCBI Taxonomy" id="2840752"/>
    <lineage>
        <taxon>Bacteria</taxon>
        <taxon>Bacillati</taxon>
        <taxon>Bacillota</taxon>
        <taxon>Bacillota incertae sedis</taxon>
        <taxon>Candidatus Coprosoma</taxon>
    </lineage>
</organism>
<reference evidence="2" key="2">
    <citation type="journal article" date="2021" name="PeerJ">
        <title>Extensive microbial diversity within the chicken gut microbiome revealed by metagenomics and culture.</title>
        <authorList>
            <person name="Gilroy R."/>
            <person name="Ravi A."/>
            <person name="Getino M."/>
            <person name="Pursley I."/>
            <person name="Horton D.L."/>
            <person name="Alikhan N.F."/>
            <person name="Baker D."/>
            <person name="Gharbi K."/>
            <person name="Hall N."/>
            <person name="Watson M."/>
            <person name="Adriaenssens E.M."/>
            <person name="Foster-Nyarko E."/>
            <person name="Jarju S."/>
            <person name="Secka A."/>
            <person name="Antonio M."/>
            <person name="Oren A."/>
            <person name="Chaudhuri R.R."/>
            <person name="La Ragione R."/>
            <person name="Hildebrand F."/>
            <person name="Pallen M.J."/>
        </authorList>
    </citation>
    <scope>NUCLEOTIDE SEQUENCE</scope>
    <source>
        <strain evidence="2">CHK147-3167</strain>
    </source>
</reference>
<reference evidence="2" key="1">
    <citation type="submission" date="2020-10" db="EMBL/GenBank/DDBJ databases">
        <authorList>
            <person name="Gilroy R."/>
        </authorList>
    </citation>
    <scope>NUCLEOTIDE SEQUENCE</scope>
    <source>
        <strain evidence="2">CHK147-3167</strain>
    </source>
</reference>
<dbReference type="InterPro" id="IPR038477">
    <property type="entry name" value="ASST_N_sf"/>
</dbReference>
<dbReference type="InterPro" id="IPR011047">
    <property type="entry name" value="Quinoprotein_ADH-like_sf"/>
</dbReference>
<evidence type="ECO:0000259" key="1">
    <source>
        <dbReference type="Pfam" id="PF17425"/>
    </source>
</evidence>
<dbReference type="Gene3D" id="2.60.40.3100">
    <property type="entry name" value="Arylsulphate sulphotransferase monomer, N-terminal domain"/>
    <property type="match status" value="1"/>
</dbReference>
<dbReference type="InterPro" id="IPR035391">
    <property type="entry name" value="Arylsulfotran_N"/>
</dbReference>
<dbReference type="Pfam" id="PF05935">
    <property type="entry name" value="Arylsulfotrans"/>
    <property type="match status" value="1"/>
</dbReference>
<name>A0A9D0ZS74_9FIRM</name>
<dbReference type="EMBL" id="DVFV01000138">
    <property type="protein sequence ID" value="HIQ91553.1"/>
    <property type="molecule type" value="Genomic_DNA"/>
</dbReference>
<dbReference type="InterPro" id="IPR053143">
    <property type="entry name" value="Arylsulfate_ST"/>
</dbReference>
<dbReference type="PANTHER" id="PTHR35340">
    <property type="entry name" value="PQQ ENZYME REPEAT PROTEIN-RELATED"/>
    <property type="match status" value="1"/>
</dbReference>
<gene>
    <name evidence="2" type="ORF">IAB27_08090</name>
</gene>
<dbReference type="GO" id="GO:0004062">
    <property type="term" value="F:aryl sulfotransferase activity"/>
    <property type="evidence" value="ECO:0007669"/>
    <property type="project" value="InterPro"/>
</dbReference>
<protein>
    <submittedName>
        <fullName evidence="2">Aryl-sulfate sulfotransferase</fullName>
    </submittedName>
</protein>